<evidence type="ECO:0000256" key="7">
    <source>
        <dbReference type="ARBA" id="ARBA00032259"/>
    </source>
</evidence>
<organism evidence="13 14">
    <name type="scientific">Gordonia rhizosphera NBRC 16068</name>
    <dbReference type="NCBI Taxonomy" id="1108045"/>
    <lineage>
        <taxon>Bacteria</taxon>
        <taxon>Bacillati</taxon>
        <taxon>Actinomycetota</taxon>
        <taxon>Actinomycetes</taxon>
        <taxon>Mycobacteriales</taxon>
        <taxon>Gordoniaceae</taxon>
        <taxon>Gordonia</taxon>
    </lineage>
</organism>
<evidence type="ECO:0000256" key="5">
    <source>
        <dbReference type="ARBA" id="ARBA00023027"/>
    </source>
</evidence>
<dbReference type="InterPro" id="IPR029510">
    <property type="entry name" value="Ald_DH_CS_GLU"/>
</dbReference>
<dbReference type="EC" id="1.2.1.88" evidence="3"/>
<dbReference type="PANTHER" id="PTHR42862:SF1">
    <property type="entry name" value="DELTA-1-PYRROLINE-5-CARBOXYLATE DEHYDROGENASE 2, ISOFORM A-RELATED"/>
    <property type="match status" value="1"/>
</dbReference>
<comment type="catalytic activity">
    <reaction evidence="8">
        <text>L-glutamate 5-semialdehyde + NAD(+) + H2O = L-glutamate + NADH + 2 H(+)</text>
        <dbReference type="Rhea" id="RHEA:30235"/>
        <dbReference type="ChEBI" id="CHEBI:15377"/>
        <dbReference type="ChEBI" id="CHEBI:15378"/>
        <dbReference type="ChEBI" id="CHEBI:29985"/>
        <dbReference type="ChEBI" id="CHEBI:57540"/>
        <dbReference type="ChEBI" id="CHEBI:57945"/>
        <dbReference type="ChEBI" id="CHEBI:58066"/>
        <dbReference type="EC" id="1.2.1.88"/>
    </reaction>
</comment>
<evidence type="ECO:0000256" key="6">
    <source>
        <dbReference type="ARBA" id="ARBA00023062"/>
    </source>
</evidence>
<dbReference type="InterPro" id="IPR016162">
    <property type="entry name" value="Ald_DH_N"/>
</dbReference>
<dbReference type="InterPro" id="IPR005931">
    <property type="entry name" value="P5CDH/ALDH4A1"/>
</dbReference>
<keyword evidence="5" id="KW-0520">NAD</keyword>
<evidence type="ECO:0000256" key="8">
    <source>
        <dbReference type="ARBA" id="ARBA00048142"/>
    </source>
</evidence>
<evidence type="ECO:0000259" key="12">
    <source>
        <dbReference type="Pfam" id="PF00171"/>
    </source>
</evidence>
<dbReference type="InterPro" id="IPR016160">
    <property type="entry name" value="Ald_DH_CS_CYS"/>
</dbReference>
<dbReference type="PANTHER" id="PTHR42862">
    <property type="entry name" value="DELTA-1-PYRROLINE-5-CARBOXYLATE DEHYDROGENASE 1, ISOFORM A-RELATED"/>
    <property type="match status" value="1"/>
</dbReference>
<accession>K6VW95</accession>
<evidence type="ECO:0000256" key="4">
    <source>
        <dbReference type="ARBA" id="ARBA00023002"/>
    </source>
</evidence>
<evidence type="ECO:0000256" key="9">
    <source>
        <dbReference type="PROSITE-ProRule" id="PRU10007"/>
    </source>
</evidence>
<dbReference type="GO" id="GO:0004657">
    <property type="term" value="F:proline dehydrogenase activity"/>
    <property type="evidence" value="ECO:0007669"/>
    <property type="project" value="UniProtKB-ARBA"/>
</dbReference>
<dbReference type="GO" id="GO:0009898">
    <property type="term" value="C:cytoplasmic side of plasma membrane"/>
    <property type="evidence" value="ECO:0007669"/>
    <property type="project" value="TreeGrafter"/>
</dbReference>
<evidence type="ECO:0000256" key="11">
    <source>
        <dbReference type="SAM" id="MobiDB-lite"/>
    </source>
</evidence>
<dbReference type="Proteomes" id="UP000008363">
    <property type="component" value="Unassembled WGS sequence"/>
</dbReference>
<dbReference type="Pfam" id="PF00171">
    <property type="entry name" value="Aldedh"/>
    <property type="match status" value="1"/>
</dbReference>
<evidence type="ECO:0000313" key="13">
    <source>
        <dbReference type="EMBL" id="GAB91180.1"/>
    </source>
</evidence>
<dbReference type="PROSITE" id="PS00687">
    <property type="entry name" value="ALDEHYDE_DEHYDR_GLU"/>
    <property type="match status" value="1"/>
</dbReference>
<evidence type="ECO:0000313" key="14">
    <source>
        <dbReference type="Proteomes" id="UP000008363"/>
    </source>
</evidence>
<evidence type="ECO:0000256" key="10">
    <source>
        <dbReference type="RuleBase" id="RU003345"/>
    </source>
</evidence>
<dbReference type="FunFam" id="3.40.605.10:FF:000006">
    <property type="entry name" value="1-pyrroline-5-carboxylate dehydrogenase"/>
    <property type="match status" value="1"/>
</dbReference>
<feature type="region of interest" description="Disordered" evidence="11">
    <location>
        <begin position="1"/>
        <end position="21"/>
    </location>
</feature>
<dbReference type="STRING" id="1108045.GORHZ_125_00630"/>
<dbReference type="eggNOG" id="COG1012">
    <property type="taxonomic scope" value="Bacteria"/>
</dbReference>
<dbReference type="InterPro" id="IPR050485">
    <property type="entry name" value="Proline_metab_enzyme"/>
</dbReference>
<dbReference type="AlphaFoldDB" id="K6VW95"/>
<dbReference type="Gene3D" id="3.40.605.10">
    <property type="entry name" value="Aldehyde Dehydrogenase, Chain A, domain 1"/>
    <property type="match status" value="1"/>
</dbReference>
<name>K6VW95_9ACTN</name>
<keyword evidence="4 10" id="KW-0560">Oxidoreductase</keyword>
<dbReference type="FunFam" id="3.40.309.10:FF:000005">
    <property type="entry name" value="1-pyrroline-5-carboxylate dehydrogenase 1"/>
    <property type="match status" value="1"/>
</dbReference>
<comment type="caution">
    <text evidence="13">The sequence shown here is derived from an EMBL/GenBank/DDBJ whole genome shotgun (WGS) entry which is preliminary data.</text>
</comment>
<dbReference type="InterPro" id="IPR015590">
    <property type="entry name" value="Aldehyde_DH_dom"/>
</dbReference>
<dbReference type="GO" id="GO:0010133">
    <property type="term" value="P:L-proline catabolic process to L-glutamate"/>
    <property type="evidence" value="ECO:0007669"/>
    <property type="project" value="UniProtKB-UniPathway"/>
</dbReference>
<sequence length="547" mass="59458">MTIASARIAGNPRVPEPVNEQARGYAPGSVEARSVLAAIDAVKAAGVRDLPNVINGVRRPIGDSDPVVAPHEHALQLGRIPVASAEAVNAAIDAALAARHDWSRMDWQDRVAIFLRAAELVNSKYRDELMATTMLGQSKTFHQAEIDVNELVDFFRYNVKLAEQIYTGQPFSVTGVHNVMDHRPLEGFVLALTPFNFTAIAGNLPSTPALMGNVVVWKPSEKSALSSDVVMRIFEEAGVPAGVINLVHGDGKLVTEVAQASEHLAGISFTGSTAVFRDIWRGIATNLDIYRSYPRLVGETGGKNAVIAHPSADPQALLVALVRGAFEYQGQKCSAASRAYIPRSLWRELREPLIETTAGLVVGDVTRHETYVGAVIDDKAADRLGAAFDRVKQSSDHEILVGGSVSTDKGWFVEPTIVETTDPRSFVMSEEFFGPLLSVYIYEDEDWDQTLRLLDTTSQYALTCSVFASDRIAINTALDVLRDNAGMTYINDKPTGATMGQQSFGGSRGSGTNDKTGSVLALQRWVSGRFIKENMTPDLDWTYPYMG</sequence>
<dbReference type="PROSITE" id="PS00070">
    <property type="entry name" value="ALDEHYDE_DEHYDR_CYS"/>
    <property type="match status" value="1"/>
</dbReference>
<dbReference type="Gene3D" id="3.40.309.10">
    <property type="entry name" value="Aldehyde Dehydrogenase, Chain A, domain 2"/>
    <property type="match status" value="1"/>
</dbReference>
<comment type="similarity">
    <text evidence="2 10">Belongs to the aldehyde dehydrogenase family.</text>
</comment>
<evidence type="ECO:0000256" key="3">
    <source>
        <dbReference type="ARBA" id="ARBA00012884"/>
    </source>
</evidence>
<dbReference type="SUPFAM" id="SSF53720">
    <property type="entry name" value="ALDH-like"/>
    <property type="match status" value="1"/>
</dbReference>
<dbReference type="RefSeq" id="WP_006334468.1">
    <property type="nucleotide sequence ID" value="NZ_BAHC01000125.1"/>
</dbReference>
<comment type="pathway">
    <text evidence="1">Amino-acid degradation; L-proline degradation into L-glutamate; L-glutamate from L-proline: step 2/2.</text>
</comment>
<dbReference type="GO" id="GO:0003842">
    <property type="term" value="F:L-glutamate gamma-semialdehyde dehydrogenase activity"/>
    <property type="evidence" value="ECO:0007669"/>
    <property type="project" value="UniProtKB-EC"/>
</dbReference>
<feature type="domain" description="Aldehyde dehydrogenase" evidence="12">
    <location>
        <begin position="66"/>
        <end position="518"/>
    </location>
</feature>
<reference evidence="13 14" key="1">
    <citation type="submission" date="2012-08" db="EMBL/GenBank/DDBJ databases">
        <title>Whole genome shotgun sequence of Gordonia rhizosphera NBRC 16068.</title>
        <authorList>
            <person name="Takarada H."/>
            <person name="Isaki S."/>
            <person name="Hosoyama A."/>
            <person name="Tsuchikane K."/>
            <person name="Katsumata H."/>
            <person name="Baba S."/>
            <person name="Ohji S."/>
            <person name="Yamazaki S."/>
            <person name="Fujita N."/>
        </authorList>
    </citation>
    <scope>NUCLEOTIDE SEQUENCE [LARGE SCALE GENOMIC DNA]</scope>
    <source>
        <strain evidence="13 14">NBRC 16068</strain>
    </source>
</reference>
<evidence type="ECO:0000256" key="1">
    <source>
        <dbReference type="ARBA" id="ARBA00004786"/>
    </source>
</evidence>
<evidence type="ECO:0000256" key="2">
    <source>
        <dbReference type="ARBA" id="ARBA00009986"/>
    </source>
</evidence>
<proteinExistence type="inferred from homology"/>
<dbReference type="EMBL" id="BAHC01000125">
    <property type="protein sequence ID" value="GAB91180.1"/>
    <property type="molecule type" value="Genomic_DNA"/>
</dbReference>
<dbReference type="UniPathway" id="UPA00261">
    <property type="reaction ID" value="UER00374"/>
</dbReference>
<feature type="active site" evidence="9">
    <location>
        <position position="299"/>
    </location>
</feature>
<keyword evidence="6" id="KW-0642">Proline metabolism</keyword>
<dbReference type="OrthoDB" id="6882680at2"/>
<keyword evidence="14" id="KW-1185">Reference proteome</keyword>
<dbReference type="InterPro" id="IPR016163">
    <property type="entry name" value="Ald_DH_C"/>
</dbReference>
<protein>
    <recommendedName>
        <fullName evidence="7">L-glutamate gamma-semialdehyde dehydrogenase</fullName>
        <ecNumber evidence="3">1.2.1.88</ecNumber>
    </recommendedName>
    <alternativeName>
        <fullName evidence="7">L-glutamate gamma-semialdehyde dehydrogenase</fullName>
    </alternativeName>
</protein>
<dbReference type="InterPro" id="IPR016161">
    <property type="entry name" value="Ald_DH/histidinol_DH"/>
</dbReference>
<gene>
    <name evidence="13" type="ORF">GORHZ_125_00630</name>
</gene>
<dbReference type="NCBIfam" id="TIGR01236">
    <property type="entry name" value="D1pyr5carbox1"/>
    <property type="match status" value="1"/>
</dbReference>